<dbReference type="PANTHER" id="PTHR34139">
    <property type="entry name" value="UPF0331 PROTEIN MJ0127"/>
    <property type="match status" value="1"/>
</dbReference>
<evidence type="ECO:0000256" key="4">
    <source>
        <dbReference type="ARBA" id="ARBA00022741"/>
    </source>
</evidence>
<reference evidence="6" key="1">
    <citation type="journal article" date="2021" name="Environ. Microbiol.">
        <title>Genomic characterization of three novel Desulfobacterota classes expand the metabolic and phylogenetic diversity of the phylum.</title>
        <authorList>
            <person name="Murphy C.L."/>
            <person name="Biggerstaff J."/>
            <person name="Eichhorn A."/>
            <person name="Ewing E."/>
            <person name="Shahan R."/>
            <person name="Soriano D."/>
            <person name="Stewart S."/>
            <person name="VanMol K."/>
            <person name="Walker R."/>
            <person name="Walters P."/>
            <person name="Elshahed M.S."/>
            <person name="Youssef N.H."/>
        </authorList>
    </citation>
    <scope>NUCLEOTIDE SEQUENCE</scope>
    <source>
        <strain evidence="6">Zod_Metabat.24</strain>
    </source>
</reference>
<dbReference type="InterPro" id="IPR008201">
    <property type="entry name" value="HepT-like"/>
</dbReference>
<dbReference type="GO" id="GO:0000166">
    <property type="term" value="F:nucleotide binding"/>
    <property type="evidence" value="ECO:0007669"/>
    <property type="project" value="UniProtKB-KW"/>
</dbReference>
<dbReference type="InterPro" id="IPR051813">
    <property type="entry name" value="HepT_RNase_toxin"/>
</dbReference>
<gene>
    <name evidence="6" type="ORF">JW984_16900</name>
</gene>
<protein>
    <submittedName>
        <fullName evidence="6">DUF86 domain-containing protein</fullName>
    </submittedName>
</protein>
<dbReference type="EMBL" id="JAFGIX010000091">
    <property type="protein sequence ID" value="MBN1574877.1"/>
    <property type="molecule type" value="Genomic_DNA"/>
</dbReference>
<evidence type="ECO:0000256" key="2">
    <source>
        <dbReference type="ARBA" id="ARBA00022649"/>
    </source>
</evidence>
<accession>A0A9D8PSM8</accession>
<dbReference type="AlphaFoldDB" id="A0A9D8PSM8"/>
<evidence type="ECO:0000256" key="5">
    <source>
        <dbReference type="ARBA" id="ARBA00022801"/>
    </source>
</evidence>
<keyword evidence="3" id="KW-0540">Nuclease</keyword>
<dbReference type="Proteomes" id="UP000809273">
    <property type="component" value="Unassembled WGS sequence"/>
</dbReference>
<comment type="caution">
    <text evidence="6">The sequence shown here is derived from an EMBL/GenBank/DDBJ whole genome shotgun (WGS) entry which is preliminary data.</text>
</comment>
<name>A0A9D8PSM8_9DELT</name>
<dbReference type="Pfam" id="PF01934">
    <property type="entry name" value="HepT-like"/>
    <property type="match status" value="1"/>
</dbReference>
<reference evidence="6" key="2">
    <citation type="submission" date="2021-01" db="EMBL/GenBank/DDBJ databases">
        <authorList>
            <person name="Hahn C.R."/>
            <person name="Youssef N.H."/>
            <person name="Elshahed M."/>
        </authorList>
    </citation>
    <scope>NUCLEOTIDE SEQUENCE</scope>
    <source>
        <strain evidence="6">Zod_Metabat.24</strain>
    </source>
</reference>
<keyword evidence="4" id="KW-0547">Nucleotide-binding</keyword>
<proteinExistence type="predicted"/>
<dbReference type="GO" id="GO:0110001">
    <property type="term" value="C:toxin-antitoxin complex"/>
    <property type="evidence" value="ECO:0007669"/>
    <property type="project" value="InterPro"/>
</dbReference>
<dbReference type="GO" id="GO:0016787">
    <property type="term" value="F:hydrolase activity"/>
    <property type="evidence" value="ECO:0007669"/>
    <property type="project" value="UniProtKB-KW"/>
</dbReference>
<keyword evidence="5" id="KW-0378">Hydrolase</keyword>
<organism evidence="6 7">
    <name type="scientific">Candidatus Zymogenus saltonus</name>
    <dbReference type="NCBI Taxonomy" id="2844893"/>
    <lineage>
        <taxon>Bacteria</taxon>
        <taxon>Deltaproteobacteria</taxon>
        <taxon>Candidatus Zymogenia</taxon>
        <taxon>Candidatus Zymogeniales</taxon>
        <taxon>Candidatus Zymogenaceae</taxon>
        <taxon>Candidatus Zymogenus</taxon>
    </lineage>
</organism>
<sequence>MKNYDKDPRLYLAMISDRIRRLESYTSGGKKVFLSDQMIQDAVMHNLEIIGETVKLIPIEYRDKHPELPWRSMAALRDILIHKYNSIALPEIWQLIEIELPPVKAAIKNLIPSLEELEEEFAGEPAEKKGG</sequence>
<evidence type="ECO:0000256" key="1">
    <source>
        <dbReference type="ARBA" id="ARBA00022553"/>
    </source>
</evidence>
<keyword evidence="2" id="KW-1277">Toxin-antitoxin system</keyword>
<evidence type="ECO:0000256" key="3">
    <source>
        <dbReference type="ARBA" id="ARBA00022722"/>
    </source>
</evidence>
<evidence type="ECO:0000313" key="6">
    <source>
        <dbReference type="EMBL" id="MBN1574877.1"/>
    </source>
</evidence>
<evidence type="ECO:0000313" key="7">
    <source>
        <dbReference type="Proteomes" id="UP000809273"/>
    </source>
</evidence>
<dbReference type="GO" id="GO:0004540">
    <property type="term" value="F:RNA nuclease activity"/>
    <property type="evidence" value="ECO:0007669"/>
    <property type="project" value="InterPro"/>
</dbReference>
<dbReference type="PANTHER" id="PTHR34139:SF1">
    <property type="entry name" value="RNASE MJ1380-RELATED"/>
    <property type="match status" value="1"/>
</dbReference>
<keyword evidence="1" id="KW-0597">Phosphoprotein</keyword>